<evidence type="ECO:0000256" key="1">
    <source>
        <dbReference type="ARBA" id="ARBA00022692"/>
    </source>
</evidence>
<keyword evidence="6" id="KW-1185">Reference proteome</keyword>
<dbReference type="Proteomes" id="UP000324897">
    <property type="component" value="Unassembled WGS sequence"/>
</dbReference>
<feature type="non-terminal residue" evidence="5">
    <location>
        <position position="1"/>
    </location>
</feature>
<dbReference type="InterPro" id="IPR030184">
    <property type="entry name" value="WAT1-related"/>
</dbReference>
<organism evidence="5 6">
    <name type="scientific">Eragrostis curvula</name>
    <name type="common">weeping love grass</name>
    <dbReference type="NCBI Taxonomy" id="38414"/>
    <lineage>
        <taxon>Eukaryota</taxon>
        <taxon>Viridiplantae</taxon>
        <taxon>Streptophyta</taxon>
        <taxon>Embryophyta</taxon>
        <taxon>Tracheophyta</taxon>
        <taxon>Spermatophyta</taxon>
        <taxon>Magnoliopsida</taxon>
        <taxon>Liliopsida</taxon>
        <taxon>Poales</taxon>
        <taxon>Poaceae</taxon>
        <taxon>PACMAD clade</taxon>
        <taxon>Chloridoideae</taxon>
        <taxon>Eragrostideae</taxon>
        <taxon>Eragrostidinae</taxon>
        <taxon>Eragrostis</taxon>
    </lineage>
</organism>
<dbReference type="PANTHER" id="PTHR31218">
    <property type="entry name" value="WAT1-RELATED PROTEIN"/>
    <property type="match status" value="1"/>
</dbReference>
<accession>A0A5J9TRL2</accession>
<evidence type="ECO:0008006" key="7">
    <source>
        <dbReference type="Google" id="ProtNLM"/>
    </source>
</evidence>
<comment type="caution">
    <text evidence="5">The sequence shown here is derived from an EMBL/GenBank/DDBJ whole genome shotgun (WGS) entry which is preliminary data.</text>
</comment>
<dbReference type="GO" id="GO:0016020">
    <property type="term" value="C:membrane"/>
    <property type="evidence" value="ECO:0007669"/>
    <property type="project" value="InterPro"/>
</dbReference>
<feature type="transmembrane region" description="Helical" evidence="4">
    <location>
        <begin position="57"/>
        <end position="78"/>
    </location>
</feature>
<protein>
    <recommendedName>
        <fullName evidence="7">WAT1-related protein</fullName>
    </recommendedName>
</protein>
<keyword evidence="2 4" id="KW-1133">Transmembrane helix</keyword>
<dbReference type="Gramene" id="TVU13895">
    <property type="protein sequence ID" value="TVU13895"/>
    <property type="gene ID" value="EJB05_37328"/>
</dbReference>
<proteinExistence type="predicted"/>
<dbReference type="AlphaFoldDB" id="A0A5J9TRL2"/>
<evidence type="ECO:0000313" key="5">
    <source>
        <dbReference type="EMBL" id="TVU13895.1"/>
    </source>
</evidence>
<evidence type="ECO:0000256" key="4">
    <source>
        <dbReference type="SAM" id="Phobius"/>
    </source>
</evidence>
<dbReference type="EMBL" id="RWGY01000031">
    <property type="protein sequence ID" value="TVU13895.1"/>
    <property type="molecule type" value="Genomic_DNA"/>
</dbReference>
<evidence type="ECO:0000256" key="3">
    <source>
        <dbReference type="ARBA" id="ARBA00023136"/>
    </source>
</evidence>
<evidence type="ECO:0000313" key="6">
    <source>
        <dbReference type="Proteomes" id="UP000324897"/>
    </source>
</evidence>
<keyword evidence="1 4" id="KW-0812">Transmembrane</keyword>
<feature type="transmembrane region" description="Helical" evidence="4">
    <location>
        <begin position="12"/>
        <end position="37"/>
    </location>
</feature>
<reference evidence="5 6" key="1">
    <citation type="journal article" date="2019" name="Sci. Rep.">
        <title>A high-quality genome of Eragrostis curvula grass provides insights into Poaceae evolution and supports new strategies to enhance forage quality.</title>
        <authorList>
            <person name="Carballo J."/>
            <person name="Santos B.A.C.M."/>
            <person name="Zappacosta D."/>
            <person name="Garbus I."/>
            <person name="Selva J.P."/>
            <person name="Gallo C.A."/>
            <person name="Diaz A."/>
            <person name="Albertini E."/>
            <person name="Caccamo M."/>
            <person name="Echenique V."/>
        </authorList>
    </citation>
    <scope>NUCLEOTIDE SEQUENCE [LARGE SCALE GENOMIC DNA]</scope>
    <source>
        <strain evidence="6">cv. Victoria</strain>
        <tissue evidence="5">Leaf</tissue>
    </source>
</reference>
<gene>
    <name evidence="5" type="ORF">EJB05_37328</name>
</gene>
<sequence length="170" mass="18302">METVKLRSYSGVAKLTGVALCIAGTFYTGPSLSPLLSRHLPFTSPHSSASAQNQGETWIVGTFFHVASVVAWSLWIVLQTALLKEYPNKMLVTATQCVFSAVQAFFAAVVAERDFSMWKLQPDVTLLSVLYSVISCCKKITVNTVAAAEEITANTVAAAAVCCKTFKRTG</sequence>
<name>A0A5J9TRL2_9POAL</name>
<keyword evidence="3 4" id="KW-0472">Membrane</keyword>
<evidence type="ECO:0000256" key="2">
    <source>
        <dbReference type="ARBA" id="ARBA00022989"/>
    </source>
</evidence>
<feature type="transmembrane region" description="Helical" evidence="4">
    <location>
        <begin position="90"/>
        <end position="111"/>
    </location>
</feature>
<dbReference type="OrthoDB" id="691821at2759"/>
<dbReference type="GO" id="GO:0022857">
    <property type="term" value="F:transmembrane transporter activity"/>
    <property type="evidence" value="ECO:0007669"/>
    <property type="project" value="InterPro"/>
</dbReference>